<name>A0ABY2X655_9RHOB</name>
<organism evidence="4 5">
    <name type="scientific">Arenibacterium halophilum</name>
    <dbReference type="NCBI Taxonomy" id="2583821"/>
    <lineage>
        <taxon>Bacteria</taxon>
        <taxon>Pseudomonadati</taxon>
        <taxon>Pseudomonadota</taxon>
        <taxon>Alphaproteobacteria</taxon>
        <taxon>Rhodobacterales</taxon>
        <taxon>Paracoccaceae</taxon>
        <taxon>Arenibacterium</taxon>
    </lineage>
</organism>
<evidence type="ECO:0000256" key="2">
    <source>
        <dbReference type="SAM" id="MobiDB-lite"/>
    </source>
</evidence>
<dbReference type="InterPro" id="IPR001444">
    <property type="entry name" value="Flag_bb_rod_N"/>
</dbReference>
<evidence type="ECO:0000259" key="3">
    <source>
        <dbReference type="Pfam" id="PF00460"/>
    </source>
</evidence>
<feature type="compositionally biased region" description="Basic and acidic residues" evidence="2">
    <location>
        <begin position="60"/>
        <end position="80"/>
    </location>
</feature>
<gene>
    <name evidence="4" type="ORF">FGK64_17810</name>
</gene>
<dbReference type="RefSeq" id="WP_138865205.1">
    <property type="nucleotide sequence ID" value="NZ_VCPC01000004.1"/>
</dbReference>
<feature type="domain" description="Flagellar basal body rod protein N-terminal" evidence="3">
    <location>
        <begin position="12"/>
        <end position="38"/>
    </location>
</feature>
<accession>A0ABY2X655</accession>
<evidence type="ECO:0000256" key="1">
    <source>
        <dbReference type="ARBA" id="ARBA00004117"/>
    </source>
</evidence>
<dbReference type="Pfam" id="PF00460">
    <property type="entry name" value="Flg_bb_rod"/>
    <property type="match status" value="1"/>
</dbReference>
<evidence type="ECO:0000313" key="5">
    <source>
        <dbReference type="Proteomes" id="UP001191082"/>
    </source>
</evidence>
<feature type="region of interest" description="Disordered" evidence="2">
    <location>
        <begin position="54"/>
        <end position="90"/>
    </location>
</feature>
<proteinExistence type="predicted"/>
<reference evidence="4 5" key="1">
    <citation type="submission" date="2019-05" db="EMBL/GenBank/DDBJ databases">
        <title>Marivita sp. nov. isolated from sea sediment.</title>
        <authorList>
            <person name="Kim W."/>
        </authorList>
    </citation>
    <scope>NUCLEOTIDE SEQUENCE [LARGE SCALE GENOMIC DNA]</scope>
    <source>
        <strain evidence="4 5">CAU 1492</strain>
    </source>
</reference>
<dbReference type="EMBL" id="VCPC01000004">
    <property type="protein sequence ID" value="TMV10632.1"/>
    <property type="molecule type" value="Genomic_DNA"/>
</dbReference>
<sequence length="127" mass="14006">MFSNLAVFQTSSAMAAHAGERQSVIAQNIANADTPGYKARDIADFTRILRQSGEGMVATREGHIRGDTPDIRARESRDSEAPSDPNRNTVSLEIEMMKSVDVKRQHDRALAIYRSAMNVLRASVSRS</sequence>
<comment type="subcellular location">
    <subcellularLocation>
        <location evidence="1">Bacterial flagellum basal body</location>
    </subcellularLocation>
</comment>
<evidence type="ECO:0000313" key="4">
    <source>
        <dbReference type="EMBL" id="TMV10632.1"/>
    </source>
</evidence>
<keyword evidence="5" id="KW-1185">Reference proteome</keyword>
<protein>
    <submittedName>
        <fullName evidence="4">FlgB family protein</fullName>
    </submittedName>
</protein>
<dbReference type="Proteomes" id="UP001191082">
    <property type="component" value="Unassembled WGS sequence"/>
</dbReference>
<comment type="caution">
    <text evidence="4">The sequence shown here is derived from an EMBL/GenBank/DDBJ whole genome shotgun (WGS) entry which is preliminary data.</text>
</comment>
<dbReference type="NCBIfam" id="NF009270">
    <property type="entry name" value="PRK12627.1"/>
    <property type="match status" value="1"/>
</dbReference>